<feature type="compositionally biased region" description="Basic and acidic residues" evidence="1">
    <location>
        <begin position="1"/>
        <end position="25"/>
    </location>
</feature>
<evidence type="ECO:0000313" key="2">
    <source>
        <dbReference type="EMBL" id="GAA3385372.1"/>
    </source>
</evidence>
<feature type="region of interest" description="Disordered" evidence="1">
    <location>
        <begin position="1"/>
        <end position="31"/>
    </location>
</feature>
<accession>A0ABP6STV3</accession>
<sequence length="65" mass="7073">MQRVDEPDRERCRLHRETAGDDARPAGRGHLPRAVVTGRADLPRAVVTGRAVVAPGVPVRHGTTR</sequence>
<gene>
    <name evidence="2" type="ORF">GCM10020369_18620</name>
</gene>
<dbReference type="EMBL" id="BAAAYN010000011">
    <property type="protein sequence ID" value="GAA3385372.1"/>
    <property type="molecule type" value="Genomic_DNA"/>
</dbReference>
<organism evidence="2 3">
    <name type="scientific">Cryptosporangium minutisporangium</name>
    <dbReference type="NCBI Taxonomy" id="113569"/>
    <lineage>
        <taxon>Bacteria</taxon>
        <taxon>Bacillati</taxon>
        <taxon>Actinomycetota</taxon>
        <taxon>Actinomycetes</taxon>
        <taxon>Cryptosporangiales</taxon>
        <taxon>Cryptosporangiaceae</taxon>
        <taxon>Cryptosporangium</taxon>
    </lineage>
</organism>
<keyword evidence="3" id="KW-1185">Reference proteome</keyword>
<comment type="caution">
    <text evidence="2">The sequence shown here is derived from an EMBL/GenBank/DDBJ whole genome shotgun (WGS) entry which is preliminary data.</text>
</comment>
<dbReference type="Proteomes" id="UP001501676">
    <property type="component" value="Unassembled WGS sequence"/>
</dbReference>
<protein>
    <submittedName>
        <fullName evidence="2">Uncharacterized protein</fullName>
    </submittedName>
</protein>
<evidence type="ECO:0000313" key="3">
    <source>
        <dbReference type="Proteomes" id="UP001501676"/>
    </source>
</evidence>
<proteinExistence type="predicted"/>
<evidence type="ECO:0000256" key="1">
    <source>
        <dbReference type="SAM" id="MobiDB-lite"/>
    </source>
</evidence>
<reference evidence="3" key="1">
    <citation type="journal article" date="2019" name="Int. J. Syst. Evol. Microbiol.">
        <title>The Global Catalogue of Microorganisms (GCM) 10K type strain sequencing project: providing services to taxonomists for standard genome sequencing and annotation.</title>
        <authorList>
            <consortium name="The Broad Institute Genomics Platform"/>
            <consortium name="The Broad Institute Genome Sequencing Center for Infectious Disease"/>
            <person name="Wu L."/>
            <person name="Ma J."/>
        </authorList>
    </citation>
    <scope>NUCLEOTIDE SEQUENCE [LARGE SCALE GENOMIC DNA]</scope>
    <source>
        <strain evidence="3">JCM 9458</strain>
    </source>
</reference>
<name>A0ABP6STV3_9ACTN</name>